<dbReference type="SUPFAM" id="SSF89796">
    <property type="entry name" value="CoA-transferase family III (CaiB/BaiF)"/>
    <property type="match status" value="1"/>
</dbReference>
<comment type="caution">
    <text evidence="2">The sequence shown here is derived from an EMBL/GenBank/DDBJ whole genome shotgun (WGS) entry which is preliminary data.</text>
</comment>
<dbReference type="OrthoDB" id="9797653at2"/>
<evidence type="ECO:0000313" key="3">
    <source>
        <dbReference type="Proteomes" id="UP000247892"/>
    </source>
</evidence>
<dbReference type="PANTHER" id="PTHR48207">
    <property type="entry name" value="SUCCINATE--HYDROXYMETHYLGLUTARATE COA-TRANSFERASE"/>
    <property type="match status" value="1"/>
</dbReference>
<dbReference type="Gene3D" id="3.40.50.10540">
    <property type="entry name" value="Crotonobetainyl-coa:carnitine coa-transferase, domain 1"/>
    <property type="match status" value="1"/>
</dbReference>
<dbReference type="Pfam" id="PF02515">
    <property type="entry name" value="CoA_transf_3"/>
    <property type="match status" value="1"/>
</dbReference>
<sequence>MNDQDQRGPVAGPLAGLKVIDMTTSYAGPTASMYLADLGADVIKVERPGVGDDTRSWGPPFVQDTSAWFASANRNKRSVVINLREPEGLATLRRLIGSADVFMENLNPGKLKSLGIDHDTLRAEFPRLIYCAMSGFGLDGPDHALPGYDLAAQARSGIMSVTGAKGGSPQRVSSALSDVITGMCAALAVSAAVVRQREHGAGELIDVSLLDSDLAVMAPRIAAYLAGEPEPAPSGGTDSVLAVYQSFPTADRDLAIAIGNDPMWRRFCDIIGLAELGADPALADNAGRRAHRERLVAAVTEKLADRTAAEWLKIFGEAGIPCSLVQRLSEVVEDPQVVARGCLLPVPGTEGAMHSVHSPFRFASIPEPRNVRFPALGAHTREVLGEFGFTGEDIDALVAGGAVQDGTEVRVGE</sequence>
<dbReference type="InterPro" id="IPR044855">
    <property type="entry name" value="CoA-Trfase_III_dom3_sf"/>
</dbReference>
<evidence type="ECO:0000256" key="1">
    <source>
        <dbReference type="ARBA" id="ARBA00022679"/>
    </source>
</evidence>
<keyword evidence="1 2" id="KW-0808">Transferase</keyword>
<dbReference type="RefSeq" id="WP_110343465.1">
    <property type="nucleotide sequence ID" value="NZ_JBHVKT010000003.1"/>
</dbReference>
<dbReference type="Gene3D" id="3.30.1540.10">
    <property type="entry name" value="formyl-coa transferase, domain 3"/>
    <property type="match status" value="1"/>
</dbReference>
<dbReference type="AlphaFoldDB" id="A0A318LDH9"/>
<dbReference type="InterPro" id="IPR003673">
    <property type="entry name" value="CoA-Trfase_fam_III"/>
</dbReference>
<dbReference type="PANTHER" id="PTHR48207:SF4">
    <property type="entry name" value="BLL6097 PROTEIN"/>
    <property type="match status" value="1"/>
</dbReference>
<name>A0A318LDH9_9PSEU</name>
<dbReference type="InterPro" id="IPR023606">
    <property type="entry name" value="CoA-Trfase_III_dom_1_sf"/>
</dbReference>
<dbReference type="InterPro" id="IPR050483">
    <property type="entry name" value="CoA-transferase_III_domain"/>
</dbReference>
<proteinExistence type="predicted"/>
<dbReference type="Proteomes" id="UP000247892">
    <property type="component" value="Unassembled WGS sequence"/>
</dbReference>
<protein>
    <submittedName>
        <fullName evidence="2">CoA-transferase</fullName>
    </submittedName>
</protein>
<evidence type="ECO:0000313" key="2">
    <source>
        <dbReference type="EMBL" id="PXY18736.1"/>
    </source>
</evidence>
<keyword evidence="3" id="KW-1185">Reference proteome</keyword>
<accession>A0A318LDH9</accession>
<reference evidence="2 3" key="1">
    <citation type="submission" date="2016-07" db="EMBL/GenBank/DDBJ databases">
        <title>Draft genome sequence of Prauserella sp. YIM 121212, isolated from alkaline soil.</title>
        <authorList>
            <person name="Ruckert C."/>
            <person name="Albersmeier A."/>
            <person name="Jiang C.-L."/>
            <person name="Jiang Y."/>
            <person name="Kalinowski J."/>
            <person name="Schneider O."/>
            <person name="Winkler A."/>
            <person name="Zotchev S.B."/>
        </authorList>
    </citation>
    <scope>NUCLEOTIDE SEQUENCE [LARGE SCALE GENOMIC DNA]</scope>
    <source>
        <strain evidence="2 3">YIM 121212</strain>
    </source>
</reference>
<organism evidence="2 3">
    <name type="scientific">Prauserella flavalba</name>
    <dbReference type="NCBI Taxonomy" id="1477506"/>
    <lineage>
        <taxon>Bacteria</taxon>
        <taxon>Bacillati</taxon>
        <taxon>Actinomycetota</taxon>
        <taxon>Actinomycetes</taxon>
        <taxon>Pseudonocardiales</taxon>
        <taxon>Pseudonocardiaceae</taxon>
        <taxon>Prauserella</taxon>
    </lineage>
</organism>
<dbReference type="GO" id="GO:0008410">
    <property type="term" value="F:CoA-transferase activity"/>
    <property type="evidence" value="ECO:0007669"/>
    <property type="project" value="TreeGrafter"/>
</dbReference>
<dbReference type="EMBL" id="MASU01000019">
    <property type="protein sequence ID" value="PXY18736.1"/>
    <property type="molecule type" value="Genomic_DNA"/>
</dbReference>
<gene>
    <name evidence="2" type="ORF">BA062_34585</name>
</gene>